<keyword evidence="4" id="KW-0808">Transferase</keyword>
<dbReference type="PANTHER" id="PTHR13200:SF0">
    <property type="entry name" value="EEF1A LYSINE METHYLTRANSFERASE 1"/>
    <property type="match status" value="1"/>
</dbReference>
<gene>
    <name evidence="5" type="primary">EFM5_3</name>
    <name evidence="5" type="ORF">LTR91_006362</name>
</gene>
<organism evidence="5 6">
    <name type="scientific">Friedmanniomyces endolithicus</name>
    <dbReference type="NCBI Taxonomy" id="329885"/>
    <lineage>
        <taxon>Eukaryota</taxon>
        <taxon>Fungi</taxon>
        <taxon>Dikarya</taxon>
        <taxon>Ascomycota</taxon>
        <taxon>Pezizomycotina</taxon>
        <taxon>Dothideomycetes</taxon>
        <taxon>Dothideomycetidae</taxon>
        <taxon>Mycosphaerellales</taxon>
        <taxon>Teratosphaeriaceae</taxon>
        <taxon>Friedmanniomyces</taxon>
    </lineage>
</organism>
<evidence type="ECO:0000313" key="6">
    <source>
        <dbReference type="Proteomes" id="UP001175353"/>
    </source>
</evidence>
<dbReference type="GO" id="GO:0003676">
    <property type="term" value="F:nucleic acid binding"/>
    <property type="evidence" value="ECO:0007669"/>
    <property type="project" value="InterPro"/>
</dbReference>
<dbReference type="InterPro" id="IPR041370">
    <property type="entry name" value="Mlase_EEF1AKMT1/ZCCHC4"/>
</dbReference>
<comment type="caution">
    <text evidence="5">The sequence shown here is derived from an EMBL/GenBank/DDBJ whole genome shotgun (WGS) entry which is preliminary data.</text>
</comment>
<protein>
    <submittedName>
        <fullName evidence="5">Protein-lysine N-methyltransferase efm5</fullName>
    </submittedName>
</protein>
<evidence type="ECO:0000256" key="3">
    <source>
        <dbReference type="ARBA" id="ARBA00022603"/>
    </source>
</evidence>
<proteinExistence type="predicted"/>
<evidence type="ECO:0000256" key="2">
    <source>
        <dbReference type="ARBA" id="ARBA00022490"/>
    </source>
</evidence>
<name>A0AAN6KSH3_9PEZI</name>
<dbReference type="GO" id="GO:0005737">
    <property type="term" value="C:cytoplasm"/>
    <property type="evidence" value="ECO:0007669"/>
    <property type="project" value="UniProtKB-SubCell"/>
</dbReference>
<reference evidence="5" key="1">
    <citation type="submission" date="2023-06" db="EMBL/GenBank/DDBJ databases">
        <title>Black Yeasts Isolated from many extreme environments.</title>
        <authorList>
            <person name="Coleine C."/>
            <person name="Stajich J.E."/>
            <person name="Selbmann L."/>
        </authorList>
    </citation>
    <scope>NUCLEOTIDE SEQUENCE</scope>
    <source>
        <strain evidence="5">CCFEE 5200</strain>
    </source>
</reference>
<comment type="subcellular location">
    <subcellularLocation>
        <location evidence="1">Cytoplasm</location>
    </subcellularLocation>
</comment>
<dbReference type="PANTHER" id="PTHR13200">
    <property type="entry name" value="EEF1A LYSINE METHYLTRANSFERASE 1"/>
    <property type="match status" value="1"/>
</dbReference>
<dbReference type="InterPro" id="IPR002052">
    <property type="entry name" value="DNA_methylase_N6_adenine_CS"/>
</dbReference>
<evidence type="ECO:0000256" key="1">
    <source>
        <dbReference type="ARBA" id="ARBA00004496"/>
    </source>
</evidence>
<dbReference type="GO" id="GO:0032259">
    <property type="term" value="P:methylation"/>
    <property type="evidence" value="ECO:0007669"/>
    <property type="project" value="UniProtKB-KW"/>
</dbReference>
<keyword evidence="2" id="KW-0963">Cytoplasm</keyword>
<dbReference type="InterPro" id="IPR019369">
    <property type="entry name" value="Efm5/EEF1AKMT1"/>
</dbReference>
<dbReference type="EMBL" id="JAUJLE010000043">
    <property type="protein sequence ID" value="KAK0998222.1"/>
    <property type="molecule type" value="Genomic_DNA"/>
</dbReference>
<evidence type="ECO:0000256" key="4">
    <source>
        <dbReference type="ARBA" id="ARBA00022679"/>
    </source>
</evidence>
<dbReference type="AlphaFoldDB" id="A0AAN6KSH3"/>
<keyword evidence="6" id="KW-1185">Reference proteome</keyword>
<dbReference type="GO" id="GO:0016279">
    <property type="term" value="F:protein-lysine N-methyltransferase activity"/>
    <property type="evidence" value="ECO:0007669"/>
    <property type="project" value="InterPro"/>
</dbReference>
<dbReference type="PROSITE" id="PS00092">
    <property type="entry name" value="N6_MTASE"/>
    <property type="match status" value="1"/>
</dbReference>
<dbReference type="InterPro" id="IPR029063">
    <property type="entry name" value="SAM-dependent_MTases_sf"/>
</dbReference>
<evidence type="ECO:0000313" key="5">
    <source>
        <dbReference type="EMBL" id="KAK0998222.1"/>
    </source>
</evidence>
<dbReference type="Proteomes" id="UP001175353">
    <property type="component" value="Unassembled WGS sequence"/>
</dbReference>
<keyword evidence="3" id="KW-0489">Methyltransferase</keyword>
<dbReference type="Pfam" id="PF10237">
    <property type="entry name" value="N6-adenineMlase"/>
    <property type="match status" value="1"/>
</dbReference>
<accession>A0AAN6KSH3</accession>
<dbReference type="Gene3D" id="3.40.50.150">
    <property type="entry name" value="Vaccinia Virus protein VP39"/>
    <property type="match status" value="1"/>
</dbReference>
<dbReference type="SUPFAM" id="SSF53335">
    <property type="entry name" value="S-adenosyl-L-methionine-dependent methyltransferases"/>
    <property type="match status" value="1"/>
</dbReference>
<sequence>MDALDDGDDVPQLPANTLRLLDEFATEKNTAAQKFKDLKLQSEGDFDGRLSMEVFSEDWGRVLRMNVRFVYYDLEHPLQLPAELKNKFDRIICDPPFLSDDCQTKTALTVRYLAKSWTAENGTSDGLRFISCTGERVGEIIARLYGKVGVKTTTFEPEHSKGLSNEFRCYANFECSAWTWRGA</sequence>